<dbReference type="InterPro" id="IPR002654">
    <property type="entry name" value="Glyco_trans_25"/>
</dbReference>
<name>A0A6C0IDS7_9ZZZZ</name>
<organism evidence="2">
    <name type="scientific">viral metagenome</name>
    <dbReference type="NCBI Taxonomy" id="1070528"/>
    <lineage>
        <taxon>unclassified sequences</taxon>
        <taxon>metagenomes</taxon>
        <taxon>organismal metagenomes</taxon>
    </lineage>
</organism>
<dbReference type="AlphaFoldDB" id="A0A6C0IDS7"/>
<accession>A0A6C0IDS7</accession>
<proteinExistence type="predicted"/>
<reference evidence="2" key="1">
    <citation type="journal article" date="2020" name="Nature">
        <title>Giant virus diversity and host interactions through global metagenomics.</title>
        <authorList>
            <person name="Schulz F."/>
            <person name="Roux S."/>
            <person name="Paez-Espino D."/>
            <person name="Jungbluth S."/>
            <person name="Walsh D.A."/>
            <person name="Denef V.J."/>
            <person name="McMahon K.D."/>
            <person name="Konstantinidis K.T."/>
            <person name="Eloe-Fadrosh E.A."/>
            <person name="Kyrpides N.C."/>
            <person name="Woyke T."/>
        </authorList>
    </citation>
    <scope>NUCLEOTIDE SEQUENCE</scope>
    <source>
        <strain evidence="2">GVMAG-M-3300023184-72</strain>
    </source>
</reference>
<sequence>MTHNIDKIIYINLNKREDRKLSIENELEKYGFKNYERFEAIETKGFGIVGCTMSHLSVLKIAKERNYKNILILEDDFVFSVNKTKFDILLDGFFQLEIPFDVCMLSYNMIQNKPTEYSIINQVVEAQAASGYIVNNHYYDTLINLYEKSFPLLETTKQHWIYANDQIWKQLQKKDLWYYFVERIGKQIAGYSDIGEQYTENNW</sequence>
<feature type="domain" description="Glycosyl transferase family 25" evidence="1">
    <location>
        <begin position="47"/>
        <end position="148"/>
    </location>
</feature>
<evidence type="ECO:0000259" key="1">
    <source>
        <dbReference type="Pfam" id="PF01755"/>
    </source>
</evidence>
<dbReference type="Pfam" id="PF01755">
    <property type="entry name" value="Glyco_transf_25"/>
    <property type="match status" value="1"/>
</dbReference>
<evidence type="ECO:0000313" key="2">
    <source>
        <dbReference type="EMBL" id="QHT91022.1"/>
    </source>
</evidence>
<protein>
    <recommendedName>
        <fullName evidence="1">Glycosyl transferase family 25 domain-containing protein</fullName>
    </recommendedName>
</protein>
<dbReference type="EMBL" id="MN740162">
    <property type="protein sequence ID" value="QHT91022.1"/>
    <property type="molecule type" value="Genomic_DNA"/>
</dbReference>